<name>A0A8B6DE77_MYTGA</name>
<dbReference type="AlphaFoldDB" id="A0A8B6DE77"/>
<comment type="caution">
    <text evidence="1">The sequence shown here is derived from an EMBL/GenBank/DDBJ whole genome shotgun (WGS) entry which is preliminary data.</text>
</comment>
<gene>
    <name evidence="1" type="ORF">MGAL_10B011399</name>
</gene>
<evidence type="ECO:0000313" key="1">
    <source>
        <dbReference type="EMBL" id="VDI18324.1"/>
    </source>
</evidence>
<dbReference type="OrthoDB" id="6201998at2759"/>
<keyword evidence="2" id="KW-1185">Reference proteome</keyword>
<evidence type="ECO:0008006" key="3">
    <source>
        <dbReference type="Google" id="ProtNLM"/>
    </source>
</evidence>
<organism evidence="1 2">
    <name type="scientific">Mytilus galloprovincialis</name>
    <name type="common">Mediterranean mussel</name>
    <dbReference type="NCBI Taxonomy" id="29158"/>
    <lineage>
        <taxon>Eukaryota</taxon>
        <taxon>Metazoa</taxon>
        <taxon>Spiralia</taxon>
        <taxon>Lophotrochozoa</taxon>
        <taxon>Mollusca</taxon>
        <taxon>Bivalvia</taxon>
        <taxon>Autobranchia</taxon>
        <taxon>Pteriomorphia</taxon>
        <taxon>Mytilida</taxon>
        <taxon>Mytiloidea</taxon>
        <taxon>Mytilidae</taxon>
        <taxon>Mytilinae</taxon>
        <taxon>Mytilus</taxon>
    </lineage>
</organism>
<dbReference type="Proteomes" id="UP000596742">
    <property type="component" value="Unassembled WGS sequence"/>
</dbReference>
<evidence type="ECO:0000313" key="2">
    <source>
        <dbReference type="Proteomes" id="UP000596742"/>
    </source>
</evidence>
<reference evidence="1" key="1">
    <citation type="submission" date="2018-11" db="EMBL/GenBank/DDBJ databases">
        <authorList>
            <person name="Alioto T."/>
            <person name="Alioto T."/>
        </authorList>
    </citation>
    <scope>NUCLEOTIDE SEQUENCE</scope>
</reference>
<protein>
    <recommendedName>
        <fullName evidence="3">Endonuclease/exonuclease/phosphatase domain-containing protein</fullName>
    </recommendedName>
</protein>
<accession>A0A8B6DE77</accession>
<sequence>MNKVETSPESIETLKQVHARELKMLREKIQESDIDKKKIIENLEMEKCQLMSKAKELEMNSYQTKEVFQAAEEKLQNKIIVLTEKQIELEILLHEKHAKLQEKDATIEKLHDRLLTVKEDILGGQCTSYNVKLNLYDKDGLHISINEGTRVLAGNLKKTLHFVLNGKWPSYKKNNKVPTNNTISNKNYQNHGFYDGYSKDQMNKHDMTNNMLTTDLEDGNRYCKLNDPDFCENINSDIICLLETKADKEDNRCLKGYTLLKKVARPRKGKTIIMGDLNAHIYENDLDFILSDHVKSLQDILPNSYLADNVHYRRYCTKKNTKTDEYGKRVLELCISSRSRILNARTFGDTLGKDRVPQRNGMDEATEDLTDIFHNILDKLRSHLNLPKGNRFKSKKT</sequence>
<dbReference type="EMBL" id="UYJE01003329">
    <property type="protein sequence ID" value="VDI18324.1"/>
    <property type="molecule type" value="Genomic_DNA"/>
</dbReference>
<proteinExistence type="predicted"/>